<keyword evidence="3" id="KW-0813">Transport</keyword>
<dbReference type="PANTHER" id="PTHR30026:SF20">
    <property type="entry name" value="OUTER MEMBRANE PROTEIN TOLC"/>
    <property type="match status" value="1"/>
</dbReference>
<evidence type="ECO:0000256" key="2">
    <source>
        <dbReference type="ARBA" id="ARBA00007613"/>
    </source>
</evidence>
<dbReference type="EMBL" id="JAXIVS010000027">
    <property type="protein sequence ID" value="MDY7233047.1"/>
    <property type="molecule type" value="Genomic_DNA"/>
</dbReference>
<comment type="subcellular location">
    <subcellularLocation>
        <location evidence="1">Cell outer membrane</location>
    </subcellularLocation>
</comment>
<organism evidence="10 11">
    <name type="scientific">Hyalangium rubrum</name>
    <dbReference type="NCBI Taxonomy" id="3103134"/>
    <lineage>
        <taxon>Bacteria</taxon>
        <taxon>Pseudomonadati</taxon>
        <taxon>Myxococcota</taxon>
        <taxon>Myxococcia</taxon>
        <taxon>Myxococcales</taxon>
        <taxon>Cystobacterineae</taxon>
        <taxon>Archangiaceae</taxon>
        <taxon>Hyalangium</taxon>
    </lineage>
</organism>
<reference evidence="10 11" key="1">
    <citation type="submission" date="2023-12" db="EMBL/GenBank/DDBJ databases">
        <title>the genome sequence of Hyalangium sp. s54d21.</title>
        <authorList>
            <person name="Zhang X."/>
        </authorList>
    </citation>
    <scope>NUCLEOTIDE SEQUENCE [LARGE SCALE GENOMIC DNA]</scope>
    <source>
        <strain evidence="11">s54d21</strain>
    </source>
</reference>
<evidence type="ECO:0000256" key="5">
    <source>
        <dbReference type="ARBA" id="ARBA00022692"/>
    </source>
</evidence>
<evidence type="ECO:0000313" key="10">
    <source>
        <dbReference type="EMBL" id="MDY7233047.1"/>
    </source>
</evidence>
<evidence type="ECO:0000256" key="1">
    <source>
        <dbReference type="ARBA" id="ARBA00004442"/>
    </source>
</evidence>
<protein>
    <submittedName>
        <fullName evidence="10">TolC family protein</fullName>
    </submittedName>
</protein>
<evidence type="ECO:0000313" key="11">
    <source>
        <dbReference type="Proteomes" id="UP001291309"/>
    </source>
</evidence>
<dbReference type="InterPro" id="IPR051906">
    <property type="entry name" value="TolC-like"/>
</dbReference>
<keyword evidence="4" id="KW-1134">Transmembrane beta strand</keyword>
<keyword evidence="6" id="KW-0472">Membrane</keyword>
<evidence type="ECO:0000256" key="8">
    <source>
        <dbReference type="SAM" id="Coils"/>
    </source>
</evidence>
<dbReference type="Gene3D" id="1.20.1600.10">
    <property type="entry name" value="Outer membrane efflux proteins (OEP)"/>
    <property type="match status" value="1"/>
</dbReference>
<keyword evidence="8" id="KW-0175">Coiled coil</keyword>
<dbReference type="RefSeq" id="WP_321551760.1">
    <property type="nucleotide sequence ID" value="NZ_JAXIVS010000027.1"/>
</dbReference>
<keyword evidence="5" id="KW-0812">Transmembrane</keyword>
<evidence type="ECO:0000256" key="6">
    <source>
        <dbReference type="ARBA" id="ARBA00023136"/>
    </source>
</evidence>
<evidence type="ECO:0000256" key="3">
    <source>
        <dbReference type="ARBA" id="ARBA00022448"/>
    </source>
</evidence>
<dbReference type="Proteomes" id="UP001291309">
    <property type="component" value="Unassembled WGS sequence"/>
</dbReference>
<evidence type="ECO:0000256" key="9">
    <source>
        <dbReference type="SAM" id="MobiDB-lite"/>
    </source>
</evidence>
<accession>A0ABU5HIR3</accession>
<keyword evidence="7" id="KW-0998">Cell outer membrane</keyword>
<evidence type="ECO:0000256" key="4">
    <source>
        <dbReference type="ARBA" id="ARBA00022452"/>
    </source>
</evidence>
<name>A0ABU5HIR3_9BACT</name>
<evidence type="ECO:0000256" key="7">
    <source>
        <dbReference type="ARBA" id="ARBA00023237"/>
    </source>
</evidence>
<dbReference type="Pfam" id="PF02321">
    <property type="entry name" value="OEP"/>
    <property type="match status" value="1"/>
</dbReference>
<gene>
    <name evidence="10" type="ORF">SYV04_42060</name>
</gene>
<comment type="caution">
    <text evidence="10">The sequence shown here is derived from an EMBL/GenBank/DDBJ whole genome shotgun (WGS) entry which is preliminary data.</text>
</comment>
<keyword evidence="11" id="KW-1185">Reference proteome</keyword>
<dbReference type="InterPro" id="IPR003423">
    <property type="entry name" value="OMP_efflux"/>
</dbReference>
<proteinExistence type="inferred from homology"/>
<feature type="region of interest" description="Disordered" evidence="9">
    <location>
        <begin position="112"/>
        <end position="134"/>
    </location>
</feature>
<dbReference type="SUPFAM" id="SSF56954">
    <property type="entry name" value="Outer membrane efflux proteins (OEP)"/>
    <property type="match status" value="1"/>
</dbReference>
<feature type="coiled-coil region" evidence="8">
    <location>
        <begin position="382"/>
        <end position="434"/>
    </location>
</feature>
<dbReference type="PANTHER" id="PTHR30026">
    <property type="entry name" value="OUTER MEMBRANE PROTEIN TOLC"/>
    <property type="match status" value="1"/>
</dbReference>
<comment type="similarity">
    <text evidence="2">Belongs to the outer membrane factor (OMF) (TC 1.B.17) family.</text>
</comment>
<sequence>MHPLSLLAGLLLAQAPAQVPPSPAADAPVVTSAPAATPAPQLPVLTLEEALRQADRQSPDLEVARARLAQADTLSAQAWSAYLPQVTAQGGYTRNSAEANLTLPTSYIVRDVGAPTGPANDPSRPVGPDNPPGGATNFVAVGADYQSVPIQKKDQLGGSISLRQGLIIPEGYVAIRNAYLGEKQATLSVEDARRAILFGVTRAYLGAASLREVLAVQEQLLEVRRGFERNAQARFSVGDVPKLAVLRATLDRARAEQELVRSRNAYTNAKSALATLLARPVDFDVQTPEGQGAVGQSAEKDAASAEAHALEARLDVAASRVGVDVAQGQRRAVAARYLPNLAATGTYNLSNAGGFTGQNSNWSVGLGLSWTLFDGGLREAQLREASGRIAEARATLRASEEKARDEVRRALNDLETTEKNLATAQEQVAVARESALQVKRSFELGAATYLEVSDTNSALAQAELAAVAESLNVRLARLDLERAVGDFDPAPADSAPETVR</sequence>